<evidence type="ECO:0000313" key="1">
    <source>
        <dbReference type="EMBL" id="CAH3170421.1"/>
    </source>
</evidence>
<reference evidence="1 2" key="1">
    <citation type="submission" date="2022-05" db="EMBL/GenBank/DDBJ databases">
        <authorList>
            <consortium name="Genoscope - CEA"/>
            <person name="William W."/>
        </authorList>
    </citation>
    <scope>NUCLEOTIDE SEQUENCE [LARGE SCALE GENOMIC DNA]</scope>
</reference>
<dbReference type="EMBL" id="CALNXI010001484">
    <property type="protein sequence ID" value="CAH3170421.1"/>
    <property type="molecule type" value="Genomic_DNA"/>
</dbReference>
<protein>
    <submittedName>
        <fullName evidence="1">Uncharacterized protein</fullName>
    </submittedName>
</protein>
<organism evidence="1 2">
    <name type="scientific">Porites evermanni</name>
    <dbReference type="NCBI Taxonomy" id="104178"/>
    <lineage>
        <taxon>Eukaryota</taxon>
        <taxon>Metazoa</taxon>
        <taxon>Cnidaria</taxon>
        <taxon>Anthozoa</taxon>
        <taxon>Hexacorallia</taxon>
        <taxon>Scleractinia</taxon>
        <taxon>Fungiina</taxon>
        <taxon>Poritidae</taxon>
        <taxon>Porites</taxon>
    </lineage>
</organism>
<evidence type="ECO:0000313" key="2">
    <source>
        <dbReference type="Proteomes" id="UP001159427"/>
    </source>
</evidence>
<sequence>MLDSPECNKLFVSAIALWSEKRNRRKLPPKLVRQMLMRTLWSIQILLFCLDLFPDAVDTSIDVLLALGLSKCQEDSECDTDFHSDPECN</sequence>
<accession>A0ABN8QUT8</accession>
<comment type="caution">
    <text evidence="1">The sequence shown here is derived from an EMBL/GenBank/DDBJ whole genome shotgun (WGS) entry which is preliminary data.</text>
</comment>
<dbReference type="Proteomes" id="UP001159427">
    <property type="component" value="Unassembled WGS sequence"/>
</dbReference>
<name>A0ABN8QUT8_9CNID</name>
<keyword evidence="2" id="KW-1185">Reference proteome</keyword>
<proteinExistence type="predicted"/>
<gene>
    <name evidence="1" type="ORF">PEVE_00007271</name>
</gene>